<dbReference type="AlphaFoldDB" id="Q23TU8"/>
<proteinExistence type="predicted"/>
<dbReference type="eggNOG" id="ENOG502R2P7">
    <property type="taxonomic scope" value="Eukaryota"/>
</dbReference>
<name>Q23TU8_TETTS</name>
<dbReference type="EMBL" id="GG662633">
    <property type="protein sequence ID" value="EAR99947.1"/>
    <property type="molecule type" value="Genomic_DNA"/>
</dbReference>
<dbReference type="GeneID" id="7834056"/>
<keyword evidence="3" id="KW-1185">Reference proteome</keyword>
<dbReference type="RefSeq" id="XP_001020192.1">
    <property type="nucleotide sequence ID" value="XM_001020192.1"/>
</dbReference>
<evidence type="ECO:0008006" key="4">
    <source>
        <dbReference type="Google" id="ProtNLM"/>
    </source>
</evidence>
<dbReference type="CDD" id="cd00064">
    <property type="entry name" value="FU"/>
    <property type="match status" value="1"/>
</dbReference>
<dbReference type="SUPFAM" id="SSF57184">
    <property type="entry name" value="Growth factor receptor domain"/>
    <property type="match status" value="1"/>
</dbReference>
<accession>Q23TU8</accession>
<organism evidence="2 3">
    <name type="scientific">Tetrahymena thermophila (strain SB210)</name>
    <dbReference type="NCBI Taxonomy" id="312017"/>
    <lineage>
        <taxon>Eukaryota</taxon>
        <taxon>Sar</taxon>
        <taxon>Alveolata</taxon>
        <taxon>Ciliophora</taxon>
        <taxon>Intramacronucleata</taxon>
        <taxon>Oligohymenophorea</taxon>
        <taxon>Hymenostomatida</taxon>
        <taxon>Tetrahymenina</taxon>
        <taxon>Tetrahymenidae</taxon>
        <taxon>Tetrahymena</taxon>
    </lineage>
</organism>
<dbReference type="Proteomes" id="UP000009168">
    <property type="component" value="Unassembled WGS sequence"/>
</dbReference>
<dbReference type="HOGENOM" id="CLU_664791_0_0_1"/>
<sequence length="437" mass="47984">MNYKIATLIFILLQLAFTQQCRNSCATCNGNVCLSCSAQNSQVDPNQRTCVCQDGYYASSLNPLTCNKLISGSSESQCNIDLALNMANFIVNTDCYYYTENAGQNGQEANYVRSDVTIDTIHSQFSNASCRGSLVTHIQYQPSTNNFPKEDQNYIDLPTPSSGGSYVNNLPGGDVGDQRIQIPLIDVYNLAHSSNVSQDGSQIVQILNFRILLGFSGTWLRSHRWQSTVFTNRNQVQIFTVNVDIQRTQGCQSGQECIIIADLDITGGQYKSDWKTLYTSSSSNKNSVSKDSLNTGAPPSYTVGDTMYLRVWFQDPTYTQTLSLTNVQYMTGSGQVYDQTNLIAPSATGWSSTDNSLHVQLPLVLPSQSATVQLTMQIQLPPSKRNLQGLSSPTKKVSQQFTFTVASASSTNQGNSTTYSLTLLLGVINLLSIFILI</sequence>
<dbReference type="InterPro" id="IPR006212">
    <property type="entry name" value="Furin_repeat"/>
</dbReference>
<dbReference type="KEGG" id="tet:TTHERM_00912230"/>
<dbReference type="OrthoDB" id="324749at2759"/>
<gene>
    <name evidence="2" type="ORF">TTHERM_00912230</name>
</gene>
<feature type="chain" id="PRO_5004202364" description="Transmembrane protein" evidence="1">
    <location>
        <begin position="19"/>
        <end position="437"/>
    </location>
</feature>
<protein>
    <recommendedName>
        <fullName evidence="4">Transmembrane protein</fullName>
    </recommendedName>
</protein>
<keyword evidence="1" id="KW-0732">Signal</keyword>
<evidence type="ECO:0000313" key="3">
    <source>
        <dbReference type="Proteomes" id="UP000009168"/>
    </source>
</evidence>
<dbReference type="STRING" id="312017.Q23TU8"/>
<evidence type="ECO:0000256" key="1">
    <source>
        <dbReference type="SAM" id="SignalP"/>
    </source>
</evidence>
<reference evidence="3" key="1">
    <citation type="journal article" date="2006" name="PLoS Biol.">
        <title>Macronuclear genome sequence of the ciliate Tetrahymena thermophila, a model eukaryote.</title>
        <authorList>
            <person name="Eisen J.A."/>
            <person name="Coyne R.S."/>
            <person name="Wu M."/>
            <person name="Wu D."/>
            <person name="Thiagarajan M."/>
            <person name="Wortman J.R."/>
            <person name="Badger J.H."/>
            <person name="Ren Q."/>
            <person name="Amedeo P."/>
            <person name="Jones K.M."/>
            <person name="Tallon L.J."/>
            <person name="Delcher A.L."/>
            <person name="Salzberg S.L."/>
            <person name="Silva J.C."/>
            <person name="Haas B.J."/>
            <person name="Majoros W.H."/>
            <person name="Farzad M."/>
            <person name="Carlton J.M."/>
            <person name="Smith R.K. Jr."/>
            <person name="Garg J."/>
            <person name="Pearlman R.E."/>
            <person name="Karrer K.M."/>
            <person name="Sun L."/>
            <person name="Manning G."/>
            <person name="Elde N.C."/>
            <person name="Turkewitz A.P."/>
            <person name="Asai D.J."/>
            <person name="Wilkes D.E."/>
            <person name="Wang Y."/>
            <person name="Cai H."/>
            <person name="Collins K."/>
            <person name="Stewart B.A."/>
            <person name="Lee S.R."/>
            <person name="Wilamowska K."/>
            <person name="Weinberg Z."/>
            <person name="Ruzzo W.L."/>
            <person name="Wloga D."/>
            <person name="Gaertig J."/>
            <person name="Frankel J."/>
            <person name="Tsao C.-C."/>
            <person name="Gorovsky M.A."/>
            <person name="Keeling P.J."/>
            <person name="Waller R.F."/>
            <person name="Patron N.J."/>
            <person name="Cherry J.M."/>
            <person name="Stover N.A."/>
            <person name="Krieger C.J."/>
            <person name="del Toro C."/>
            <person name="Ryder H.F."/>
            <person name="Williamson S.C."/>
            <person name="Barbeau R.A."/>
            <person name="Hamilton E.P."/>
            <person name="Orias E."/>
        </authorList>
    </citation>
    <scope>NUCLEOTIDE SEQUENCE [LARGE SCALE GENOMIC DNA]</scope>
    <source>
        <strain evidence="3">SB210</strain>
    </source>
</reference>
<dbReference type="InterPro" id="IPR009030">
    <property type="entry name" value="Growth_fac_rcpt_cys_sf"/>
</dbReference>
<dbReference type="InParanoid" id="Q23TU8"/>
<feature type="signal peptide" evidence="1">
    <location>
        <begin position="1"/>
        <end position="18"/>
    </location>
</feature>
<evidence type="ECO:0000313" key="2">
    <source>
        <dbReference type="EMBL" id="EAR99947.1"/>
    </source>
</evidence>